<proteinExistence type="predicted"/>
<protein>
    <submittedName>
        <fullName evidence="1">Class I SAM-dependent methyltransferase</fullName>
    </submittedName>
</protein>
<keyword evidence="2" id="KW-1185">Reference proteome</keyword>
<dbReference type="Gene3D" id="3.40.50.150">
    <property type="entry name" value="Vaccinia Virus protein VP39"/>
    <property type="match status" value="1"/>
</dbReference>
<name>A0A5A9ZLC3_9RHOB</name>
<evidence type="ECO:0000313" key="2">
    <source>
        <dbReference type="Proteomes" id="UP000325291"/>
    </source>
</evidence>
<dbReference type="InterPro" id="IPR029063">
    <property type="entry name" value="SAM-dependent_MTases_sf"/>
</dbReference>
<organism evidence="1 2">
    <name type="scientific">Aquicoccus porphyridii</name>
    <dbReference type="NCBI Taxonomy" id="1852029"/>
    <lineage>
        <taxon>Bacteria</taxon>
        <taxon>Pseudomonadati</taxon>
        <taxon>Pseudomonadota</taxon>
        <taxon>Alphaproteobacteria</taxon>
        <taxon>Rhodobacterales</taxon>
        <taxon>Paracoccaceae</taxon>
        <taxon>Aquicoccus</taxon>
    </lineage>
</organism>
<dbReference type="GO" id="GO:0032259">
    <property type="term" value="P:methylation"/>
    <property type="evidence" value="ECO:0007669"/>
    <property type="project" value="UniProtKB-KW"/>
</dbReference>
<evidence type="ECO:0000313" key="1">
    <source>
        <dbReference type="EMBL" id="KAA0917775.1"/>
    </source>
</evidence>
<dbReference type="EMBL" id="VINQ01000003">
    <property type="protein sequence ID" value="KAA0917775.1"/>
    <property type="molecule type" value="Genomic_DNA"/>
</dbReference>
<keyword evidence="1" id="KW-0808">Transferase</keyword>
<dbReference type="GO" id="GO:0008168">
    <property type="term" value="F:methyltransferase activity"/>
    <property type="evidence" value="ECO:0007669"/>
    <property type="project" value="UniProtKB-KW"/>
</dbReference>
<dbReference type="SUPFAM" id="SSF53335">
    <property type="entry name" value="S-adenosyl-L-methionine-dependent methyltransferases"/>
    <property type="match status" value="1"/>
</dbReference>
<dbReference type="Proteomes" id="UP000325291">
    <property type="component" value="Unassembled WGS sequence"/>
</dbReference>
<dbReference type="AlphaFoldDB" id="A0A5A9ZLC3"/>
<accession>A0A5A9ZLC3</accession>
<keyword evidence="1" id="KW-0489">Methyltransferase</keyword>
<dbReference type="Pfam" id="PF13489">
    <property type="entry name" value="Methyltransf_23"/>
    <property type="match status" value="1"/>
</dbReference>
<gene>
    <name evidence="1" type="ORF">FLO80_07075</name>
</gene>
<sequence>MLIARIECHDNPSNLIFALVSLTQFHKSRKKKRCICVSRCACLWRGSGFSGRAATGLSSETGKRLTIAPLALSIVHGSFRSQGFPVFQGFTRSLPVLFCLRSFPLSPSYHQFAPPCGVPFPGARMSGVWPRSGALCQNDTVVRLQNRAGHEMSYETRYRNKMKTEPHSFSPIRTLRKARTCPACGADAIGFSSDYPSNVKPFSKKTLLYCTRCGLGHVPDSARMLADYYREDYAKTNRKDRSVDPETYFSEAHRESSRGMKRYFNRARAQINRLKKHKGRFNRVLDFGSGPGYLLHTSQAVEPHAFEPDLESKKYLDYIGARQYQALSEIPQNYFDVIVASHSIEHLVAEELIETLRHLLGALRASGLMLIEVPQGGHSYLHLGGVRQDPHTLFFTPQALVEAVERAGGDIVFADAVAKPLIPRRDTPIYTPVGSDFNKANRGGLTVICRRPPDGE</sequence>
<comment type="caution">
    <text evidence="1">The sequence shown here is derived from an EMBL/GenBank/DDBJ whole genome shotgun (WGS) entry which is preliminary data.</text>
</comment>
<reference evidence="1 2" key="1">
    <citation type="submission" date="2019-07" db="EMBL/GenBank/DDBJ databases">
        <title>Aquicoccus porphyridii gen. nov., sp. nov., isolated from a small marine red alga, Porphyridium marinum.</title>
        <authorList>
            <person name="Liu L."/>
        </authorList>
    </citation>
    <scope>NUCLEOTIDE SEQUENCE [LARGE SCALE GENOMIC DNA]</scope>
    <source>
        <strain evidence="1 2">L1 8-17</strain>
    </source>
</reference>